<proteinExistence type="predicted"/>
<gene>
    <name evidence="2" type="ORF">I570_02894</name>
    <name evidence="1" type="ORF">OMU_03037</name>
</gene>
<keyword evidence="3" id="KW-1185">Reference proteome</keyword>
<organism evidence="2 4">
    <name type="scientific">Enterococcus avium ATCC 14025</name>
    <dbReference type="NCBI Taxonomy" id="1140002"/>
    <lineage>
        <taxon>Bacteria</taxon>
        <taxon>Bacillati</taxon>
        <taxon>Bacillota</taxon>
        <taxon>Bacilli</taxon>
        <taxon>Lactobacillales</taxon>
        <taxon>Enterococcaceae</taxon>
        <taxon>Enterococcus</taxon>
    </lineage>
</organism>
<dbReference type="Proteomes" id="UP000014107">
    <property type="component" value="Unassembled WGS sequence"/>
</dbReference>
<protein>
    <submittedName>
        <fullName evidence="2">Uncharacterized protein</fullName>
    </submittedName>
</protein>
<sequence length="79" mass="8920">MSFVVKKMCYLDGRGDGKPSLAHAKHHEDYEIADAVAAVCGGRVVEVIDQKDRKVVRTKIEPKKKKAPKKANQAWMRKE</sequence>
<dbReference type="AlphaFoldDB" id="A0AAV3J312"/>
<evidence type="ECO:0000313" key="1">
    <source>
        <dbReference type="EMBL" id="EOT42114.1"/>
    </source>
</evidence>
<accession>A0AAV3J312</accession>
<evidence type="ECO:0000313" key="4">
    <source>
        <dbReference type="Proteomes" id="UP000014107"/>
    </source>
</evidence>
<comment type="caution">
    <text evidence="2">The sequence shown here is derived from an EMBL/GenBank/DDBJ whole genome shotgun (WGS) entry which is preliminary data.</text>
</comment>
<evidence type="ECO:0000313" key="3">
    <source>
        <dbReference type="Proteomes" id="UP000014104"/>
    </source>
</evidence>
<reference evidence="1 3" key="1">
    <citation type="submission" date="2013-03" db="EMBL/GenBank/DDBJ databases">
        <title>The Genome Sequence of Enterococcus avium ATCC_14025 (Illumina only assembly).</title>
        <authorList>
            <consortium name="The Broad Institute Genomics Platform"/>
            <consortium name="The Broad Institute Genome Sequencing Center for Infectious Disease"/>
            <person name="Earl A."/>
            <person name="Russ C."/>
            <person name="Gilmore M."/>
            <person name="Surin D."/>
            <person name="Walker B."/>
            <person name="Young S."/>
            <person name="Zeng Q."/>
            <person name="Gargeya S."/>
            <person name="Fitzgerald M."/>
            <person name="Haas B."/>
            <person name="Abouelleil A."/>
            <person name="Allen A.W."/>
            <person name="Alvarado L."/>
            <person name="Arachchi H.M."/>
            <person name="Berlin A.M."/>
            <person name="Chapman S.B."/>
            <person name="Gainer-Dewar J."/>
            <person name="Goldberg J."/>
            <person name="Griggs A."/>
            <person name="Gujja S."/>
            <person name="Hansen M."/>
            <person name="Howarth C."/>
            <person name="Imamovic A."/>
            <person name="Ireland A."/>
            <person name="Larimer J."/>
            <person name="McCowan C."/>
            <person name="Murphy C."/>
            <person name="Pearson M."/>
            <person name="Poon T.W."/>
            <person name="Priest M."/>
            <person name="Roberts A."/>
            <person name="Saif S."/>
            <person name="Shea T."/>
            <person name="Sisk P."/>
            <person name="Sykes S."/>
            <person name="Wortman J."/>
            <person name="Nusbaum C."/>
            <person name="Birren B."/>
        </authorList>
    </citation>
    <scope>NUCLEOTIDE SEQUENCE [LARGE SCALE GENOMIC DNA]</scope>
    <source>
        <strain evidence="1 3">ATCC 14025</strain>
    </source>
</reference>
<evidence type="ECO:0000313" key="2">
    <source>
        <dbReference type="EMBL" id="EOU20447.1"/>
    </source>
</evidence>
<dbReference type="RefSeq" id="WP_016180847.1">
    <property type="nucleotide sequence ID" value="NZ_KE136365.1"/>
</dbReference>
<dbReference type="EMBL" id="ASWL01000004">
    <property type="protein sequence ID" value="EOU20447.1"/>
    <property type="molecule type" value="Genomic_DNA"/>
</dbReference>
<dbReference type="Proteomes" id="UP000014104">
    <property type="component" value="Unassembled WGS sequence"/>
</dbReference>
<reference evidence="2 4" key="2">
    <citation type="submission" date="2013-03" db="EMBL/GenBank/DDBJ databases">
        <title>The Genome Sequence of Enterococcus avium ATCC_14025 (PacBio/Illumina hybrid assembly).</title>
        <authorList>
            <consortium name="The Broad Institute Genomics Platform"/>
            <consortium name="The Broad Institute Genome Sequencing Center for Infectious Disease"/>
            <person name="Earl A."/>
            <person name="Russ C."/>
            <person name="Gilmore M."/>
            <person name="Surin D."/>
            <person name="Walker B."/>
            <person name="Young S."/>
            <person name="Zeng Q."/>
            <person name="Gargeya S."/>
            <person name="Fitzgerald M."/>
            <person name="Haas B."/>
            <person name="Abouelleil A."/>
            <person name="Allen A.W."/>
            <person name="Alvarado L."/>
            <person name="Arachchi H.M."/>
            <person name="Berlin A.M."/>
            <person name="Chapman S.B."/>
            <person name="Gainer-Dewar J."/>
            <person name="Goldberg J."/>
            <person name="Griggs A."/>
            <person name="Gujja S."/>
            <person name="Hansen M."/>
            <person name="Howarth C."/>
            <person name="Imamovic A."/>
            <person name="Ireland A."/>
            <person name="Larimer J."/>
            <person name="McCowan C."/>
            <person name="Murphy C."/>
            <person name="Pearson M."/>
            <person name="Poon T.W."/>
            <person name="Priest M."/>
            <person name="Roberts A."/>
            <person name="Saif S."/>
            <person name="Shea T."/>
            <person name="Sisk P."/>
            <person name="Sykes S."/>
            <person name="Wortman J."/>
            <person name="Nusbaum C."/>
            <person name="Birren B."/>
        </authorList>
    </citation>
    <scope>NUCLEOTIDE SEQUENCE [LARGE SCALE GENOMIC DNA]</scope>
    <source>
        <strain evidence="2 4">ATCC 14025</strain>
    </source>
</reference>
<dbReference type="EMBL" id="AHYV01000032">
    <property type="protein sequence ID" value="EOT42114.1"/>
    <property type="molecule type" value="Genomic_DNA"/>
</dbReference>
<name>A0AAV3J312_ENTAV</name>